<evidence type="ECO:0000256" key="2">
    <source>
        <dbReference type="ARBA" id="ARBA00022670"/>
    </source>
</evidence>
<dbReference type="Pfam" id="PF00085">
    <property type="entry name" value="Thioredoxin"/>
    <property type="match status" value="1"/>
</dbReference>
<dbReference type="CDD" id="cd02947">
    <property type="entry name" value="TRX_family"/>
    <property type="match status" value="1"/>
</dbReference>
<dbReference type="GeneID" id="28999037"/>
<dbReference type="InterPro" id="IPR016024">
    <property type="entry name" value="ARM-type_fold"/>
</dbReference>
<dbReference type="PROSITE" id="PS00194">
    <property type="entry name" value="THIOREDOXIN_1"/>
    <property type="match status" value="1"/>
</dbReference>
<evidence type="ECO:0000256" key="3">
    <source>
        <dbReference type="ARBA" id="ARBA00022801"/>
    </source>
</evidence>
<dbReference type="VEuPathDB" id="FungiDB:PHYBLDRAFT_179289"/>
<evidence type="ECO:0000259" key="6">
    <source>
        <dbReference type="PROSITE" id="PS51858"/>
    </source>
</evidence>
<dbReference type="OrthoDB" id="21221at2759"/>
<dbReference type="PANTHER" id="PTHR12378:SF7">
    <property type="entry name" value="DESUMOYLATING ISOPEPTIDASE 1"/>
    <property type="match status" value="1"/>
</dbReference>
<dbReference type="EMBL" id="KV440972">
    <property type="protein sequence ID" value="OAD79856.1"/>
    <property type="molecule type" value="Genomic_DNA"/>
</dbReference>
<dbReference type="PROSITE" id="PS51352">
    <property type="entry name" value="THIOREDOXIN_2"/>
    <property type="match status" value="1"/>
</dbReference>
<accession>A0A162Q418</accession>
<dbReference type="Gene3D" id="1.25.10.10">
    <property type="entry name" value="Leucine-rich Repeat Variant"/>
    <property type="match status" value="1"/>
</dbReference>
<keyword evidence="2" id="KW-0645">Protease</keyword>
<dbReference type="Gene3D" id="3.40.30.10">
    <property type="entry name" value="Glutaredoxin"/>
    <property type="match status" value="1"/>
</dbReference>
<dbReference type="InParanoid" id="A0A162Q418"/>
<sequence length="620" mass="67994">MSGEPVKLYLYDLSQGMARQMSMSLTGKQIDGIWHTSVVVYGQEFYYGQGILVSSPGTTHHGQPLQIFDMGETHLPLEVLVEYIDSQRSVFTADKYHLLDFNCNTFSNDLCQFLTGQSIPSHIIDLPKELLQTPFGKSMLPMIENMFGKSQLVSGPVAPQVATSSSSSSSAPAMPSAEAMSLLQGVSSAALSAATPRPEPVQIANSLSTLEKWIKSYDAVVVFFTSATCPPCRVIKPDFERLIEEKNPAGGHSLKVVGVIVDTSVAYDAGAVYGIRSTPTFMLFHKAQKFFEFKGADYAELKSSIDLLLFTAYPPHPHRKIQLRAAIDNPKKPILYNQSSNTAIVFKKLDEFMSQSGVQLNSAQNTALQRAKALMDKSSQNTDFVVSDWKSTVDTLLDHLPVNQIFPVLDISRCLMVLPNVISFYETDCSQIVRILDLGYQQENVPKATLLMILRLASNLFASHSLVTSQFTSHLPSSHRGSLTQLLIATLLSQDNLVRQTAASLAFNCSTVVATQRLQKEENDGEPTGTADQEDDDWQVEIVSALTDALSKETDEEIVLRSLAAISNFLFLVPVDASLPHLLSALDIKSILDSKKEIKSAKVLGLSKDIGNMISQSIQS</sequence>
<evidence type="ECO:0000256" key="1">
    <source>
        <dbReference type="ARBA" id="ARBA00008140"/>
    </source>
</evidence>
<dbReference type="SUPFAM" id="SSF52833">
    <property type="entry name" value="Thioredoxin-like"/>
    <property type="match status" value="1"/>
</dbReference>
<feature type="domain" description="PPPDE" evidence="6">
    <location>
        <begin position="4"/>
        <end position="144"/>
    </location>
</feature>
<evidence type="ECO:0000259" key="4">
    <source>
        <dbReference type="PROSITE" id="PS51352"/>
    </source>
</evidence>
<dbReference type="Pfam" id="PF08324">
    <property type="entry name" value="PUL"/>
    <property type="match status" value="1"/>
</dbReference>
<dbReference type="InterPro" id="IPR011989">
    <property type="entry name" value="ARM-like"/>
</dbReference>
<dbReference type="PANTHER" id="PTHR12378">
    <property type="entry name" value="DESUMOYLATING ISOPEPTIDASE"/>
    <property type="match status" value="1"/>
</dbReference>
<dbReference type="InterPro" id="IPR013535">
    <property type="entry name" value="PUL_dom"/>
</dbReference>
<gene>
    <name evidence="7" type="ORF">PHYBLDRAFT_179289</name>
</gene>
<keyword evidence="3" id="KW-0378">Hydrolase</keyword>
<reference evidence="8" key="1">
    <citation type="submission" date="2015-06" db="EMBL/GenBank/DDBJ databases">
        <title>Expansion of signal transduction pathways in fungi by whole-genome duplication.</title>
        <authorList>
            <consortium name="DOE Joint Genome Institute"/>
            <person name="Corrochano L.M."/>
            <person name="Kuo A."/>
            <person name="Marcet-Houben M."/>
            <person name="Polaino S."/>
            <person name="Salamov A."/>
            <person name="Villalobos J.M."/>
            <person name="Alvarez M.I."/>
            <person name="Avalos J."/>
            <person name="Benito E.P."/>
            <person name="Benoit I."/>
            <person name="Burger G."/>
            <person name="Camino L.P."/>
            <person name="Canovas D."/>
            <person name="Cerda-Olmedo E."/>
            <person name="Cheng J.-F."/>
            <person name="Dominguez A."/>
            <person name="Elias M."/>
            <person name="Eslava A.P."/>
            <person name="Glaser F."/>
            <person name="Grimwood J."/>
            <person name="Gutierrez G."/>
            <person name="Heitman J."/>
            <person name="Henrissat B."/>
            <person name="Iturriaga E.A."/>
            <person name="Lang B.F."/>
            <person name="Lavin J.L."/>
            <person name="Lee S."/>
            <person name="Li W."/>
            <person name="Lindquist E."/>
            <person name="Lopez-Garcia S."/>
            <person name="Luque E.M."/>
            <person name="Marcos A.T."/>
            <person name="Martin J."/>
            <person name="McCluskey K."/>
            <person name="Medina H.R."/>
            <person name="Miralles-Duran A."/>
            <person name="Miyazaki A."/>
            <person name="Munoz-Torres E."/>
            <person name="Oguiza J.A."/>
            <person name="Ohm R."/>
            <person name="Olmedo M."/>
            <person name="Orejas M."/>
            <person name="Ortiz-Castellanos L."/>
            <person name="Pisabarro A.G."/>
            <person name="Rodriguez-Romero J."/>
            <person name="Ruiz-Herrera J."/>
            <person name="Ruiz-Vazquez R."/>
            <person name="Sanz C."/>
            <person name="Schackwitz W."/>
            <person name="Schmutz J."/>
            <person name="Shahriari M."/>
            <person name="Shelest E."/>
            <person name="Silva-Franco F."/>
            <person name="Soanes D."/>
            <person name="Syed K."/>
            <person name="Tagua V.G."/>
            <person name="Talbot N.J."/>
            <person name="Thon M."/>
            <person name="De vries R.P."/>
            <person name="Wiebenga A."/>
            <person name="Yadav J.S."/>
            <person name="Braun E.L."/>
            <person name="Baker S."/>
            <person name="Garre V."/>
            <person name="Horwitz B."/>
            <person name="Torres-Martinez S."/>
            <person name="Idnurm A."/>
            <person name="Herrera-Estrella A."/>
            <person name="Gabaldon T."/>
            <person name="Grigoriev I.V."/>
        </authorList>
    </citation>
    <scope>NUCLEOTIDE SEQUENCE [LARGE SCALE GENOMIC DNA]</scope>
    <source>
        <strain evidence="8">NRRL 1555(-)</strain>
    </source>
</reference>
<dbReference type="GO" id="GO:0006508">
    <property type="term" value="P:proteolysis"/>
    <property type="evidence" value="ECO:0007669"/>
    <property type="project" value="UniProtKB-KW"/>
</dbReference>
<dbReference type="InterPro" id="IPR042266">
    <property type="entry name" value="PPPDE_sf"/>
</dbReference>
<dbReference type="InterPro" id="IPR036249">
    <property type="entry name" value="Thioredoxin-like_sf"/>
</dbReference>
<name>A0A162Q418_PHYB8</name>
<dbReference type="SMART" id="SM01179">
    <property type="entry name" value="DUF862"/>
    <property type="match status" value="1"/>
</dbReference>
<dbReference type="SUPFAM" id="SSF48371">
    <property type="entry name" value="ARM repeat"/>
    <property type="match status" value="1"/>
</dbReference>
<proteinExistence type="inferred from homology"/>
<evidence type="ECO:0000313" key="8">
    <source>
        <dbReference type="Proteomes" id="UP000077315"/>
    </source>
</evidence>
<dbReference type="PROSITE" id="PS51396">
    <property type="entry name" value="PUL"/>
    <property type="match status" value="1"/>
</dbReference>
<dbReference type="AlphaFoldDB" id="A0A162Q418"/>
<dbReference type="PROSITE" id="PS51858">
    <property type="entry name" value="PPPDE"/>
    <property type="match status" value="1"/>
</dbReference>
<comment type="similarity">
    <text evidence="1">Belongs to the DeSI family.</text>
</comment>
<dbReference type="STRING" id="763407.A0A162Q418"/>
<feature type="domain" description="Thioredoxin" evidence="4">
    <location>
        <begin position="168"/>
        <end position="310"/>
    </location>
</feature>
<keyword evidence="8" id="KW-1185">Reference proteome</keyword>
<evidence type="ECO:0008006" key="9">
    <source>
        <dbReference type="Google" id="ProtNLM"/>
    </source>
</evidence>
<dbReference type="GO" id="GO:0070646">
    <property type="term" value="P:protein modification by small protein removal"/>
    <property type="evidence" value="ECO:0007669"/>
    <property type="project" value="TreeGrafter"/>
</dbReference>
<dbReference type="Proteomes" id="UP000077315">
    <property type="component" value="Unassembled WGS sequence"/>
</dbReference>
<dbReference type="InterPro" id="IPR013766">
    <property type="entry name" value="Thioredoxin_domain"/>
</dbReference>
<dbReference type="GO" id="GO:0008233">
    <property type="term" value="F:peptidase activity"/>
    <property type="evidence" value="ECO:0007669"/>
    <property type="project" value="UniProtKB-KW"/>
</dbReference>
<dbReference type="Gene3D" id="3.90.1720.30">
    <property type="entry name" value="PPPDE domains"/>
    <property type="match status" value="1"/>
</dbReference>
<evidence type="ECO:0000259" key="5">
    <source>
        <dbReference type="PROSITE" id="PS51396"/>
    </source>
</evidence>
<dbReference type="InterPro" id="IPR008580">
    <property type="entry name" value="PPPDE_dom"/>
</dbReference>
<organism evidence="7 8">
    <name type="scientific">Phycomyces blakesleeanus (strain ATCC 8743b / DSM 1359 / FGSC 10004 / NBRC 33097 / NRRL 1555)</name>
    <dbReference type="NCBI Taxonomy" id="763407"/>
    <lineage>
        <taxon>Eukaryota</taxon>
        <taxon>Fungi</taxon>
        <taxon>Fungi incertae sedis</taxon>
        <taxon>Mucoromycota</taxon>
        <taxon>Mucoromycotina</taxon>
        <taxon>Mucoromycetes</taxon>
        <taxon>Mucorales</taxon>
        <taxon>Phycomycetaceae</taxon>
        <taxon>Phycomyces</taxon>
    </lineage>
</organism>
<dbReference type="Pfam" id="PF05903">
    <property type="entry name" value="Peptidase_C97"/>
    <property type="match status" value="1"/>
</dbReference>
<evidence type="ECO:0000313" key="7">
    <source>
        <dbReference type="EMBL" id="OAD79856.1"/>
    </source>
</evidence>
<dbReference type="InterPro" id="IPR017937">
    <property type="entry name" value="Thioredoxin_CS"/>
</dbReference>
<feature type="domain" description="PUL" evidence="5">
    <location>
        <begin position="327"/>
        <end position="617"/>
    </location>
</feature>
<protein>
    <recommendedName>
        <fullName evidence="9">PPPDE domain-containing protein</fullName>
    </recommendedName>
</protein>
<dbReference type="RefSeq" id="XP_018297896.1">
    <property type="nucleotide sequence ID" value="XM_018438131.1"/>
</dbReference>